<keyword evidence="5" id="KW-1185">Reference proteome</keyword>
<feature type="compositionally biased region" description="Acidic residues" evidence="1">
    <location>
        <begin position="64"/>
        <end position="80"/>
    </location>
</feature>
<sequence length="172" mass="19082">MFCRSCGENIPVDSVFCPNCGKNLLEVAERRVPPEAETETDPILEEEEPTIFRFRRRRTHEAPIDEPDETPADLSADDDEAPQRSFDWHQFSARVSLTRLFWVVGLIFSAVGFVVGLAGNIRSALAWILFGLVLVVAAPKAPEASQQNANAADDAAESPTEHAETLNEEMRD</sequence>
<evidence type="ECO:0000313" key="5">
    <source>
        <dbReference type="Proteomes" id="UP000533476"/>
    </source>
</evidence>
<feature type="region of interest" description="Disordered" evidence="1">
    <location>
        <begin position="143"/>
        <end position="172"/>
    </location>
</feature>
<feature type="compositionally biased region" description="Basic and acidic residues" evidence="1">
    <location>
        <begin position="159"/>
        <end position="172"/>
    </location>
</feature>
<keyword evidence="2" id="KW-0812">Transmembrane</keyword>
<dbReference type="Proteomes" id="UP000533476">
    <property type="component" value="Unassembled WGS sequence"/>
</dbReference>
<reference evidence="4 5" key="1">
    <citation type="submission" date="2020-04" db="EMBL/GenBank/DDBJ databases">
        <authorList>
            <person name="Zhang R."/>
            <person name="Schippers A."/>
        </authorList>
    </citation>
    <scope>NUCLEOTIDE SEQUENCE [LARGE SCALE GENOMIC DNA]</scope>
    <source>
        <strain evidence="4 5">DSM 109850</strain>
    </source>
</reference>
<dbReference type="Pfam" id="PF13240">
    <property type="entry name" value="Zn_Ribbon_1"/>
    <property type="match status" value="1"/>
</dbReference>
<evidence type="ECO:0000313" key="4">
    <source>
        <dbReference type="EMBL" id="NMP22972.1"/>
    </source>
</evidence>
<dbReference type="RefSeq" id="WP_169099801.1">
    <property type="nucleotide sequence ID" value="NZ_JABBVZ010000036.1"/>
</dbReference>
<evidence type="ECO:0000256" key="2">
    <source>
        <dbReference type="SAM" id="Phobius"/>
    </source>
</evidence>
<dbReference type="InterPro" id="IPR026870">
    <property type="entry name" value="Zinc_ribbon_dom"/>
</dbReference>
<feature type="domain" description="Zinc-ribbon" evidence="3">
    <location>
        <begin position="2"/>
        <end position="24"/>
    </location>
</feature>
<dbReference type="EMBL" id="JABBVZ010000036">
    <property type="protein sequence ID" value="NMP22972.1"/>
    <property type="molecule type" value="Genomic_DNA"/>
</dbReference>
<protein>
    <submittedName>
        <fullName evidence="4">Zinc-ribbon domain-containing protein</fullName>
    </submittedName>
</protein>
<name>A0A7Y0L4T1_9FIRM</name>
<feature type="compositionally biased region" description="Low complexity" evidence="1">
    <location>
        <begin position="143"/>
        <end position="153"/>
    </location>
</feature>
<organism evidence="4 5">
    <name type="scientific">Sulfobacillus harzensis</name>
    <dbReference type="NCBI Taxonomy" id="2729629"/>
    <lineage>
        <taxon>Bacteria</taxon>
        <taxon>Bacillati</taxon>
        <taxon>Bacillota</taxon>
        <taxon>Clostridia</taxon>
        <taxon>Eubacteriales</taxon>
        <taxon>Clostridiales Family XVII. Incertae Sedis</taxon>
        <taxon>Sulfobacillus</taxon>
    </lineage>
</organism>
<keyword evidence="2" id="KW-0472">Membrane</keyword>
<evidence type="ECO:0000259" key="3">
    <source>
        <dbReference type="Pfam" id="PF13240"/>
    </source>
</evidence>
<dbReference type="AlphaFoldDB" id="A0A7Y0L4T1"/>
<proteinExistence type="predicted"/>
<accession>A0A7Y0L4T1</accession>
<feature type="transmembrane region" description="Helical" evidence="2">
    <location>
        <begin position="100"/>
        <end position="118"/>
    </location>
</feature>
<evidence type="ECO:0000256" key="1">
    <source>
        <dbReference type="SAM" id="MobiDB-lite"/>
    </source>
</evidence>
<gene>
    <name evidence="4" type="ORF">HIJ39_11495</name>
</gene>
<comment type="caution">
    <text evidence="4">The sequence shown here is derived from an EMBL/GenBank/DDBJ whole genome shotgun (WGS) entry which is preliminary data.</text>
</comment>
<feature type="region of interest" description="Disordered" evidence="1">
    <location>
        <begin position="55"/>
        <end position="81"/>
    </location>
</feature>
<keyword evidence="2" id="KW-1133">Transmembrane helix</keyword>